<dbReference type="SUPFAM" id="SSF81383">
    <property type="entry name" value="F-box domain"/>
    <property type="match status" value="1"/>
</dbReference>
<evidence type="ECO:0000313" key="3">
    <source>
        <dbReference type="EMBL" id="KAK1353976.1"/>
    </source>
</evidence>
<proteinExistence type="predicted"/>
<reference evidence="3" key="1">
    <citation type="submission" date="2023-02" db="EMBL/GenBank/DDBJ databases">
        <title>Genome of toxic invasive species Heracleum sosnowskyi carries increased number of genes despite the absence of recent whole-genome duplications.</title>
        <authorList>
            <person name="Schelkunov M."/>
            <person name="Shtratnikova V."/>
            <person name="Makarenko M."/>
            <person name="Klepikova A."/>
            <person name="Omelchenko D."/>
            <person name="Novikova G."/>
            <person name="Obukhova E."/>
            <person name="Bogdanov V."/>
            <person name="Penin A."/>
            <person name="Logacheva M."/>
        </authorList>
    </citation>
    <scope>NUCLEOTIDE SEQUENCE</scope>
    <source>
        <strain evidence="3">Hsosn_3</strain>
        <tissue evidence="3">Leaf</tissue>
    </source>
</reference>
<dbReference type="Pfam" id="PF12937">
    <property type="entry name" value="F-box-like"/>
    <property type="match status" value="1"/>
</dbReference>
<dbReference type="PANTHER" id="PTHR31672">
    <property type="entry name" value="BNACNNG10540D PROTEIN"/>
    <property type="match status" value="1"/>
</dbReference>
<keyword evidence="1" id="KW-0472">Membrane</keyword>
<dbReference type="NCBIfam" id="TIGR01640">
    <property type="entry name" value="F_box_assoc_1"/>
    <property type="match status" value="1"/>
</dbReference>
<dbReference type="InterPro" id="IPR001810">
    <property type="entry name" value="F-box_dom"/>
</dbReference>
<feature type="domain" description="F-box" evidence="2">
    <location>
        <begin position="27"/>
        <end position="75"/>
    </location>
</feature>
<dbReference type="Proteomes" id="UP001237642">
    <property type="component" value="Unassembled WGS sequence"/>
</dbReference>
<accession>A0AAD8GSV2</accession>
<comment type="caution">
    <text evidence="3">The sequence shown here is derived from an EMBL/GenBank/DDBJ whole genome shotgun (WGS) entry which is preliminary data.</text>
</comment>
<dbReference type="PROSITE" id="PS50181">
    <property type="entry name" value="FBOX"/>
    <property type="match status" value="1"/>
</dbReference>
<dbReference type="InterPro" id="IPR050796">
    <property type="entry name" value="SCF_F-box_component"/>
</dbReference>
<organism evidence="3 4">
    <name type="scientific">Heracleum sosnowskyi</name>
    <dbReference type="NCBI Taxonomy" id="360622"/>
    <lineage>
        <taxon>Eukaryota</taxon>
        <taxon>Viridiplantae</taxon>
        <taxon>Streptophyta</taxon>
        <taxon>Embryophyta</taxon>
        <taxon>Tracheophyta</taxon>
        <taxon>Spermatophyta</taxon>
        <taxon>Magnoliopsida</taxon>
        <taxon>eudicotyledons</taxon>
        <taxon>Gunneridae</taxon>
        <taxon>Pentapetalae</taxon>
        <taxon>asterids</taxon>
        <taxon>campanulids</taxon>
        <taxon>Apiales</taxon>
        <taxon>Apiaceae</taxon>
        <taxon>Apioideae</taxon>
        <taxon>apioid superclade</taxon>
        <taxon>Tordylieae</taxon>
        <taxon>Tordyliinae</taxon>
        <taxon>Heracleum</taxon>
    </lineage>
</organism>
<evidence type="ECO:0000259" key="2">
    <source>
        <dbReference type="PROSITE" id="PS50181"/>
    </source>
</evidence>
<dbReference type="Pfam" id="PF07734">
    <property type="entry name" value="FBA_1"/>
    <property type="match status" value="1"/>
</dbReference>
<keyword evidence="1" id="KW-1133">Transmembrane helix</keyword>
<dbReference type="Gene3D" id="1.20.1280.50">
    <property type="match status" value="1"/>
</dbReference>
<dbReference type="InterPro" id="IPR017451">
    <property type="entry name" value="F-box-assoc_interact_dom"/>
</dbReference>
<dbReference type="InterPro" id="IPR036047">
    <property type="entry name" value="F-box-like_dom_sf"/>
</dbReference>
<protein>
    <recommendedName>
        <fullName evidence="2">F-box domain-containing protein</fullName>
    </recommendedName>
</protein>
<evidence type="ECO:0000256" key="1">
    <source>
        <dbReference type="SAM" id="Phobius"/>
    </source>
</evidence>
<reference evidence="3" key="2">
    <citation type="submission" date="2023-05" db="EMBL/GenBank/DDBJ databases">
        <authorList>
            <person name="Schelkunov M.I."/>
        </authorList>
    </citation>
    <scope>NUCLEOTIDE SEQUENCE</scope>
    <source>
        <strain evidence="3">Hsosn_3</strain>
        <tissue evidence="3">Leaf</tissue>
    </source>
</reference>
<sequence>MSEQGTATSEATKKAKEAKLGKGVRQLNLIDALPTALLVSIIALLPISSMYACRFVCKLFRRLIEEHFSKLWITGSPYTTVVFKNDVGVQLLELGKGGYCKAYKSIFPRCTKIVGSCNGLLCSVILNNYYDERASSNEAHNLWTTRLVQVCNPILGQYVTLPKAKITFWMKDVFGFGVSSRTRSYKVLRISTRRDPPHLIYKKKSDAEIVTIGTDHYTWRCLKHLPYPSNQEILAAIVEGSFHWLFDNEMQNITSLQAFNIEEERPYQIPIPPNIKNCNVMRVGVLQDCLSIFDNSVPGKFSIWSMKEYGVMESWTLQFNLNTSIPGGLESLDASVICPVAVLRDESIFIKSQNGNFYTYDQKNKKFAKFESDNMEVLGELNGHIVHSPNFCPADILATRCLKFQDSLNDALWIQRRSDY</sequence>
<dbReference type="InterPro" id="IPR006527">
    <property type="entry name" value="F-box-assoc_dom_typ1"/>
</dbReference>
<keyword evidence="1" id="KW-0812">Transmembrane</keyword>
<dbReference type="PANTHER" id="PTHR31672:SF13">
    <property type="entry name" value="F-BOX PROTEIN CPR30-LIKE"/>
    <property type="match status" value="1"/>
</dbReference>
<gene>
    <name evidence="3" type="ORF">POM88_047232</name>
</gene>
<dbReference type="AlphaFoldDB" id="A0AAD8GSV2"/>
<dbReference type="EMBL" id="JAUIZM010000011">
    <property type="protein sequence ID" value="KAK1353976.1"/>
    <property type="molecule type" value="Genomic_DNA"/>
</dbReference>
<name>A0AAD8GSV2_9APIA</name>
<keyword evidence="4" id="KW-1185">Reference proteome</keyword>
<dbReference type="CDD" id="cd09917">
    <property type="entry name" value="F-box_SF"/>
    <property type="match status" value="1"/>
</dbReference>
<feature type="transmembrane region" description="Helical" evidence="1">
    <location>
        <begin position="32"/>
        <end position="53"/>
    </location>
</feature>
<evidence type="ECO:0000313" key="4">
    <source>
        <dbReference type="Proteomes" id="UP001237642"/>
    </source>
</evidence>